<dbReference type="Gene3D" id="1.20.5.1930">
    <property type="match status" value="1"/>
</dbReference>
<keyword evidence="6 11" id="KW-0418">Kinase</keyword>
<dbReference type="Proteomes" id="UP001596066">
    <property type="component" value="Unassembled WGS sequence"/>
</dbReference>
<dbReference type="InterPro" id="IPR050482">
    <property type="entry name" value="Sensor_HK_TwoCompSys"/>
</dbReference>
<evidence type="ECO:0000256" key="2">
    <source>
        <dbReference type="ARBA" id="ARBA00012438"/>
    </source>
</evidence>
<dbReference type="PANTHER" id="PTHR24421:SF10">
    <property type="entry name" value="NITRATE_NITRITE SENSOR PROTEIN NARQ"/>
    <property type="match status" value="1"/>
</dbReference>
<keyword evidence="12" id="KW-1185">Reference proteome</keyword>
<reference evidence="12" key="1">
    <citation type="journal article" date="2019" name="Int. J. Syst. Evol. Microbiol.">
        <title>The Global Catalogue of Microorganisms (GCM) 10K type strain sequencing project: providing services to taxonomists for standard genome sequencing and annotation.</title>
        <authorList>
            <consortium name="The Broad Institute Genomics Platform"/>
            <consortium name="The Broad Institute Genome Sequencing Center for Infectious Disease"/>
            <person name="Wu L."/>
            <person name="Ma J."/>
        </authorList>
    </citation>
    <scope>NUCLEOTIDE SEQUENCE [LARGE SCALE GENOMIC DNA]</scope>
    <source>
        <strain evidence="12">CGMCC 4.1622</strain>
    </source>
</reference>
<dbReference type="EMBL" id="JBHSOC010000012">
    <property type="protein sequence ID" value="MFC5641572.1"/>
    <property type="molecule type" value="Genomic_DNA"/>
</dbReference>
<comment type="catalytic activity">
    <reaction evidence="1">
        <text>ATP + protein L-histidine = ADP + protein N-phospho-L-histidine.</text>
        <dbReference type="EC" id="2.7.13.3"/>
    </reaction>
</comment>
<evidence type="ECO:0000259" key="10">
    <source>
        <dbReference type="Pfam" id="PF07730"/>
    </source>
</evidence>
<dbReference type="RefSeq" id="WP_346146228.1">
    <property type="nucleotide sequence ID" value="NZ_BAAAUA010000026.1"/>
</dbReference>
<feature type="transmembrane region" description="Helical" evidence="9">
    <location>
        <begin position="21"/>
        <end position="45"/>
    </location>
</feature>
<keyword evidence="9" id="KW-1133">Transmembrane helix</keyword>
<evidence type="ECO:0000256" key="6">
    <source>
        <dbReference type="ARBA" id="ARBA00022777"/>
    </source>
</evidence>
<gene>
    <name evidence="11" type="ORF">ACFPZF_09400</name>
</gene>
<dbReference type="SUPFAM" id="SSF55874">
    <property type="entry name" value="ATPase domain of HSP90 chaperone/DNA topoisomerase II/histidine kinase"/>
    <property type="match status" value="1"/>
</dbReference>
<keyword evidence="9" id="KW-0472">Membrane</keyword>
<dbReference type="EC" id="2.7.13.3" evidence="2"/>
<evidence type="ECO:0000256" key="3">
    <source>
        <dbReference type="ARBA" id="ARBA00022553"/>
    </source>
</evidence>
<dbReference type="Pfam" id="PF07730">
    <property type="entry name" value="HisKA_3"/>
    <property type="match status" value="1"/>
</dbReference>
<name>A0ABW0V7A4_9ACTN</name>
<dbReference type="PANTHER" id="PTHR24421">
    <property type="entry name" value="NITRATE/NITRITE SENSOR PROTEIN NARX-RELATED"/>
    <property type="match status" value="1"/>
</dbReference>
<evidence type="ECO:0000256" key="4">
    <source>
        <dbReference type="ARBA" id="ARBA00022679"/>
    </source>
</evidence>
<feature type="transmembrane region" description="Helical" evidence="9">
    <location>
        <begin position="107"/>
        <end position="132"/>
    </location>
</feature>
<protein>
    <recommendedName>
        <fullName evidence="2">histidine kinase</fullName>
        <ecNumber evidence="2">2.7.13.3</ecNumber>
    </recommendedName>
</protein>
<evidence type="ECO:0000313" key="11">
    <source>
        <dbReference type="EMBL" id="MFC5641572.1"/>
    </source>
</evidence>
<dbReference type="GO" id="GO:0016301">
    <property type="term" value="F:kinase activity"/>
    <property type="evidence" value="ECO:0007669"/>
    <property type="project" value="UniProtKB-KW"/>
</dbReference>
<sequence length="418" mass="43823">MVRGIRIPGVGALLRGTCTGALFAMVAVPAGIPLMIPALVPALAWHHGPDAVKALVFLVSWAVLLGVLGLADTTRRVLIGAGRRLLGVPLPLPAGRTRGADRWRTPLWVLLHTALGWATALPAGMLLLAGLVPVGVWLDLLGKPISSERLVWFGLVVRVHQGWPGAWVWPVAAGCVSLTLVPCAGSAAVLRLLAPRLLGPSAAERLAAAEQRELLLAGRNRLAQELHDSIGHTLTAATIQAAVAGELMSADPAAARAALLGIEQSARTALDDLDYVLGVLRAEAAGTAPARGLADLPALLDRLRHTGVVVESELSGEWAQLPSTLSREAYRILQEGLTNALRHGGGGPIAVRVAAGRAELELSVVNSPSGTRGPSGRRGRRGLIGLRERVRLLQGEVTAGPHGSQWRLAVRLPVRWSA</sequence>
<keyword evidence="8" id="KW-0902">Two-component regulatory system</keyword>
<keyword evidence="3" id="KW-0597">Phosphoprotein</keyword>
<keyword evidence="5" id="KW-0547">Nucleotide-binding</keyword>
<evidence type="ECO:0000313" key="12">
    <source>
        <dbReference type="Proteomes" id="UP001596066"/>
    </source>
</evidence>
<dbReference type="Gene3D" id="3.30.565.10">
    <property type="entry name" value="Histidine kinase-like ATPase, C-terminal domain"/>
    <property type="match status" value="1"/>
</dbReference>
<evidence type="ECO:0000256" key="8">
    <source>
        <dbReference type="ARBA" id="ARBA00023012"/>
    </source>
</evidence>
<feature type="domain" description="Signal transduction histidine kinase subgroup 3 dimerisation and phosphoacceptor" evidence="10">
    <location>
        <begin position="219"/>
        <end position="283"/>
    </location>
</feature>
<evidence type="ECO:0000256" key="5">
    <source>
        <dbReference type="ARBA" id="ARBA00022741"/>
    </source>
</evidence>
<dbReference type="InterPro" id="IPR011712">
    <property type="entry name" value="Sig_transdc_His_kin_sub3_dim/P"/>
</dbReference>
<evidence type="ECO:0000256" key="1">
    <source>
        <dbReference type="ARBA" id="ARBA00000085"/>
    </source>
</evidence>
<organism evidence="11 12">
    <name type="scientific">Kitasatospora cinereorecta</name>
    <dbReference type="NCBI Taxonomy" id="285560"/>
    <lineage>
        <taxon>Bacteria</taxon>
        <taxon>Bacillati</taxon>
        <taxon>Actinomycetota</taxon>
        <taxon>Actinomycetes</taxon>
        <taxon>Kitasatosporales</taxon>
        <taxon>Streptomycetaceae</taxon>
        <taxon>Kitasatospora</taxon>
    </lineage>
</organism>
<evidence type="ECO:0000256" key="9">
    <source>
        <dbReference type="SAM" id="Phobius"/>
    </source>
</evidence>
<feature type="transmembrane region" description="Helical" evidence="9">
    <location>
        <begin position="51"/>
        <end position="71"/>
    </location>
</feature>
<accession>A0ABW0V7A4</accession>
<evidence type="ECO:0000256" key="7">
    <source>
        <dbReference type="ARBA" id="ARBA00022840"/>
    </source>
</evidence>
<keyword evidence="7" id="KW-0067">ATP-binding</keyword>
<comment type="caution">
    <text evidence="11">The sequence shown here is derived from an EMBL/GenBank/DDBJ whole genome shotgun (WGS) entry which is preliminary data.</text>
</comment>
<dbReference type="InterPro" id="IPR036890">
    <property type="entry name" value="HATPase_C_sf"/>
</dbReference>
<keyword evidence="9" id="KW-0812">Transmembrane</keyword>
<proteinExistence type="predicted"/>
<keyword evidence="4" id="KW-0808">Transferase</keyword>